<protein>
    <recommendedName>
        <fullName evidence="2">V-type ATP synthase subunit C</fullName>
    </recommendedName>
</protein>
<dbReference type="InterPro" id="IPR044911">
    <property type="entry name" value="V-type_ATPase_csu/dsu_dom_3"/>
</dbReference>
<dbReference type="EMBL" id="BARU01003351">
    <property type="protein sequence ID" value="GAH22974.1"/>
    <property type="molecule type" value="Genomic_DNA"/>
</dbReference>
<name>X1F0T2_9ZZZZ</name>
<organism evidence="1">
    <name type="scientific">marine sediment metagenome</name>
    <dbReference type="NCBI Taxonomy" id="412755"/>
    <lineage>
        <taxon>unclassified sequences</taxon>
        <taxon>metagenomes</taxon>
        <taxon>ecological metagenomes</taxon>
    </lineage>
</organism>
<evidence type="ECO:0008006" key="2">
    <source>
        <dbReference type="Google" id="ProtNLM"/>
    </source>
</evidence>
<proteinExistence type="predicted"/>
<accession>X1F0T2</accession>
<gene>
    <name evidence="1" type="ORF">S03H2_07313</name>
</gene>
<reference evidence="1" key="1">
    <citation type="journal article" date="2014" name="Front. Microbiol.">
        <title>High frequency of phylogenetically diverse reductive dehalogenase-homologous genes in deep subseafloor sedimentary metagenomes.</title>
        <authorList>
            <person name="Kawai M."/>
            <person name="Futagami T."/>
            <person name="Toyoda A."/>
            <person name="Takaki Y."/>
            <person name="Nishi S."/>
            <person name="Hori S."/>
            <person name="Arai W."/>
            <person name="Tsubouchi T."/>
            <person name="Morono Y."/>
            <person name="Uchiyama I."/>
            <person name="Ito T."/>
            <person name="Fujiyama A."/>
            <person name="Inagaki F."/>
            <person name="Takami H."/>
        </authorList>
    </citation>
    <scope>NUCLEOTIDE SEQUENCE</scope>
    <source>
        <strain evidence="1">Expedition CK06-06</strain>
    </source>
</reference>
<evidence type="ECO:0000313" key="1">
    <source>
        <dbReference type="EMBL" id="GAH22974.1"/>
    </source>
</evidence>
<feature type="non-terminal residue" evidence="1">
    <location>
        <position position="1"/>
    </location>
</feature>
<dbReference type="AlphaFoldDB" id="X1F0T2"/>
<sequence>AYFVSREQDLNIIKMILVGKLNEIPTEEIRQRIPITFN</sequence>
<comment type="caution">
    <text evidence="1">The sequence shown here is derived from an EMBL/GenBank/DDBJ whole genome shotgun (WGS) entry which is preliminary data.</text>
</comment>
<dbReference type="Gene3D" id="1.10.132.50">
    <property type="entry name" value="ATP synthase (C/AC39) subunit, domain 3"/>
    <property type="match status" value="1"/>
</dbReference>